<evidence type="ECO:0000313" key="2">
    <source>
        <dbReference type="Proteomes" id="UP000629468"/>
    </source>
</evidence>
<organism evidence="1 2">
    <name type="scientific">Agaricus bisporus var. burnettii</name>
    <dbReference type="NCBI Taxonomy" id="192524"/>
    <lineage>
        <taxon>Eukaryota</taxon>
        <taxon>Fungi</taxon>
        <taxon>Dikarya</taxon>
        <taxon>Basidiomycota</taxon>
        <taxon>Agaricomycotina</taxon>
        <taxon>Agaricomycetes</taxon>
        <taxon>Agaricomycetidae</taxon>
        <taxon>Agaricales</taxon>
        <taxon>Agaricineae</taxon>
        <taxon>Agaricaceae</taxon>
        <taxon>Agaricus</taxon>
    </lineage>
</organism>
<sequence>MHSSVVDIPTIVRLPILYTPLTMPCIEFGVPSAKHGASAKGMIVQFSRTPVRSLEMGGVEDMTTPCPMAVGIETRLVHECEQMCYCFMSLVRQHIYPRHFPFLRTEDDNR</sequence>
<evidence type="ECO:0000313" key="1">
    <source>
        <dbReference type="EMBL" id="KAF7759725.1"/>
    </source>
</evidence>
<accession>A0A8H7C061</accession>
<dbReference type="AlphaFoldDB" id="A0A8H7C061"/>
<comment type="caution">
    <text evidence="1">The sequence shown here is derived from an EMBL/GenBank/DDBJ whole genome shotgun (WGS) entry which is preliminary data.</text>
</comment>
<reference evidence="1 2" key="1">
    <citation type="journal article" name="Sci. Rep.">
        <title>Telomere-to-telomere assembled and centromere annotated genomes of the two main subspecies of the button mushroom Agaricus bisporus reveal especially polymorphic chromosome ends.</title>
        <authorList>
            <person name="Sonnenberg A.S.M."/>
            <person name="Sedaghat-Telgerd N."/>
            <person name="Lavrijssen B."/>
            <person name="Ohm R.A."/>
            <person name="Hendrickx P.M."/>
            <person name="Scholtmeijer K."/>
            <person name="Baars J.J.P."/>
            <person name="van Peer A."/>
        </authorList>
    </citation>
    <scope>NUCLEOTIDE SEQUENCE [LARGE SCALE GENOMIC DNA]</scope>
    <source>
        <strain evidence="1 2">H119_p4</strain>
    </source>
</reference>
<name>A0A8H7C061_AGABI</name>
<proteinExistence type="predicted"/>
<gene>
    <name evidence="1" type="ORF">Agabi119p4_11420</name>
</gene>
<dbReference type="EMBL" id="JABXXO010000016">
    <property type="protein sequence ID" value="KAF7759725.1"/>
    <property type="molecule type" value="Genomic_DNA"/>
</dbReference>
<protein>
    <submittedName>
        <fullName evidence="1">Uncharacterized protein</fullName>
    </submittedName>
</protein>
<dbReference type="Proteomes" id="UP000629468">
    <property type="component" value="Unassembled WGS sequence"/>
</dbReference>